<feature type="coiled-coil region" evidence="1">
    <location>
        <begin position="200"/>
        <end position="227"/>
    </location>
</feature>
<feature type="region of interest" description="Disordered" evidence="2">
    <location>
        <begin position="1"/>
        <end position="106"/>
    </location>
</feature>
<evidence type="ECO:0000313" key="3">
    <source>
        <dbReference type="EMBL" id="BBI30466.1"/>
    </source>
</evidence>
<feature type="compositionally biased region" description="Low complexity" evidence="2">
    <location>
        <begin position="1"/>
        <end position="18"/>
    </location>
</feature>
<dbReference type="Proteomes" id="UP001161669">
    <property type="component" value="Segment"/>
</dbReference>
<sequence length="431" mass="45923">MSAKSASKSESATSSQESGTRATAARSKPYVASKRAQPDDSKGGKRARSESDDENVKKATPEPSKRPRTAEETTPKRGRAAEETTPKRGRTASEEDANNGTEKINIKESAERLRAICTRLASGSLPSPQDLAANIKERWLTSHKATEQDAADTLPARAIRSMHEHLPAIADKALAEQFQPPTADEIKEHNKARATFQGILDHNKATIERLKRRLAESEKNQALGEEVLQEFAVAIAARDSMPDSTDLRDAAIAMVREYQARLAEEVGVSLQAAAPAPVPAPAPAMAPGISTCDSCHVVRVPFACPRCQGIVCSGCTKVKINPSPDGSILTLVWDCARCGVEAGRQVLPTATPMEVARAPAPSATTTTSSTATSAWAGMVAPSPLSFLPGAADELAALMLNDQGNVIPLGDDKDDEYSVHSDFAKQHSNLDF</sequence>
<evidence type="ECO:0000313" key="4">
    <source>
        <dbReference type="Proteomes" id="UP001161669"/>
    </source>
</evidence>
<protein>
    <submittedName>
        <fullName evidence="3">Uncharacterized protein</fullName>
    </submittedName>
</protein>
<keyword evidence="4" id="KW-1185">Reference proteome</keyword>
<dbReference type="EMBL" id="AP018495">
    <property type="protein sequence ID" value="BBI30466.1"/>
    <property type="molecule type" value="Genomic_DNA"/>
</dbReference>
<organism evidence="3 4">
    <name type="scientific">Acanthamoeba castellanii medusavirus J1</name>
    <dbReference type="NCBI Taxonomy" id="3114988"/>
    <lineage>
        <taxon>Viruses</taxon>
        <taxon>Varidnaviria</taxon>
        <taxon>Bamfordvirae</taxon>
        <taxon>Nucleocytoviricota</taxon>
        <taxon>Megaviricetes</taxon>
        <taxon>Mamonoviridae</taxon>
        <taxon>Medusavirus</taxon>
        <taxon>Medusavirus medusae</taxon>
    </lineage>
</organism>
<accession>A0A3T1CXB2</accession>
<feature type="compositionally biased region" description="Basic and acidic residues" evidence="2">
    <location>
        <begin position="36"/>
        <end position="86"/>
    </location>
</feature>
<dbReference type="KEGG" id="vg:80540818"/>
<evidence type="ECO:0000256" key="2">
    <source>
        <dbReference type="SAM" id="MobiDB-lite"/>
    </source>
</evidence>
<name>A0A3T1CXB2_9VIRU</name>
<reference evidence="4" key="1">
    <citation type="journal article" date="2019" name="J. Virol.">
        <title>Medusavirus, a novel large DNA virus discovered from hot spring water.</title>
        <authorList>
            <person name="Yoshikawa G."/>
            <person name="Blanc-Mathieu R."/>
            <person name="Song C."/>
            <person name="Kayama Y."/>
            <person name="Mochizuki T."/>
            <person name="Murata K."/>
            <person name="Ogata H."/>
            <person name="Takemura M."/>
        </authorList>
    </citation>
    <scope>NUCLEOTIDE SEQUENCE [LARGE SCALE GENOMIC DNA]</scope>
</reference>
<keyword evidence="1" id="KW-0175">Coiled coil</keyword>
<proteinExistence type="predicted"/>
<evidence type="ECO:0000256" key="1">
    <source>
        <dbReference type="SAM" id="Coils"/>
    </source>
</evidence>